<keyword evidence="2" id="KW-1133">Transmembrane helix</keyword>
<evidence type="ECO:0000313" key="4">
    <source>
        <dbReference type="Proteomes" id="UP001187415"/>
    </source>
</evidence>
<dbReference type="EMBL" id="JAUPFM010000328">
    <property type="protein sequence ID" value="KAK2809338.1"/>
    <property type="molecule type" value="Genomic_DNA"/>
</dbReference>
<accession>A0AA88IG96</accession>
<organism evidence="3 4">
    <name type="scientific">Channa striata</name>
    <name type="common">Snakehead murrel</name>
    <name type="synonym">Ophicephalus striatus</name>
    <dbReference type="NCBI Taxonomy" id="64152"/>
    <lineage>
        <taxon>Eukaryota</taxon>
        <taxon>Metazoa</taxon>
        <taxon>Chordata</taxon>
        <taxon>Craniata</taxon>
        <taxon>Vertebrata</taxon>
        <taxon>Euteleostomi</taxon>
        <taxon>Actinopterygii</taxon>
        <taxon>Neopterygii</taxon>
        <taxon>Teleostei</taxon>
        <taxon>Neoteleostei</taxon>
        <taxon>Acanthomorphata</taxon>
        <taxon>Anabantaria</taxon>
        <taxon>Anabantiformes</taxon>
        <taxon>Channoidei</taxon>
        <taxon>Channidae</taxon>
        <taxon>Channa</taxon>
    </lineage>
</organism>
<feature type="transmembrane region" description="Helical" evidence="2">
    <location>
        <begin position="88"/>
        <end position="110"/>
    </location>
</feature>
<proteinExistence type="predicted"/>
<evidence type="ECO:0000256" key="1">
    <source>
        <dbReference type="SAM" id="MobiDB-lite"/>
    </source>
</evidence>
<reference evidence="3" key="1">
    <citation type="submission" date="2023-07" db="EMBL/GenBank/DDBJ databases">
        <title>Chromosome-level Genome Assembly of Striped Snakehead (Channa striata).</title>
        <authorList>
            <person name="Liu H."/>
        </authorList>
    </citation>
    <scope>NUCLEOTIDE SEQUENCE</scope>
    <source>
        <strain evidence="3">Gz</strain>
        <tissue evidence="3">Muscle</tissue>
    </source>
</reference>
<dbReference type="Proteomes" id="UP001187415">
    <property type="component" value="Unassembled WGS sequence"/>
</dbReference>
<keyword evidence="2" id="KW-0812">Transmembrane</keyword>
<evidence type="ECO:0000256" key="2">
    <source>
        <dbReference type="SAM" id="Phobius"/>
    </source>
</evidence>
<feature type="compositionally biased region" description="Low complexity" evidence="1">
    <location>
        <begin position="49"/>
        <end position="59"/>
    </location>
</feature>
<sequence length="206" mass="21718">MDRQFMDGNSGQRSDPVTITVTDKDLILEIPALPVFGDSPESRLRVRDPPTTSDPPQTTALHTPASTAFSNTGLPASSSPLPPFYSSFIVPIIAVVGSLVLMVLVVVGLVQLWRKQRETQSAGPGPGLRRLPAGWTSLSLLCCLTVLPAAGECVPVLLLSALTVSAGETKPKPTVRQMEPTPALCAGEGDDLSLTTVQPQVQGQLL</sequence>
<feature type="region of interest" description="Disordered" evidence="1">
    <location>
        <begin position="39"/>
        <end position="71"/>
    </location>
</feature>
<keyword evidence="4" id="KW-1185">Reference proteome</keyword>
<keyword evidence="2" id="KW-0472">Membrane</keyword>
<name>A0AA88IG96_CHASR</name>
<comment type="caution">
    <text evidence="3">The sequence shown here is derived from an EMBL/GenBank/DDBJ whole genome shotgun (WGS) entry which is preliminary data.</text>
</comment>
<gene>
    <name evidence="3" type="ORF">Q5P01_000561</name>
</gene>
<evidence type="ECO:0000313" key="3">
    <source>
        <dbReference type="EMBL" id="KAK2809338.1"/>
    </source>
</evidence>
<feature type="compositionally biased region" description="Polar residues" evidence="1">
    <location>
        <begin position="60"/>
        <end position="71"/>
    </location>
</feature>
<dbReference type="AlphaFoldDB" id="A0AA88IG96"/>
<protein>
    <submittedName>
        <fullName evidence="3">Uncharacterized protein</fullName>
    </submittedName>
</protein>